<keyword evidence="5 7" id="KW-1133">Transmembrane helix</keyword>
<comment type="similarity">
    <text evidence="2">Belongs to the CPA3 antiporters (TC 2.A.63) subunit E family.</text>
</comment>
<keyword evidence="9" id="KW-1185">Reference proteome</keyword>
<keyword evidence="4 7" id="KW-0812">Transmembrane</keyword>
<dbReference type="GO" id="GO:0008324">
    <property type="term" value="F:monoatomic cation transmembrane transporter activity"/>
    <property type="evidence" value="ECO:0007669"/>
    <property type="project" value="InterPro"/>
</dbReference>
<dbReference type="PANTHER" id="PTHR34584">
    <property type="entry name" value="NA(+)/H(+) ANTIPORTER SUBUNIT E1"/>
    <property type="match status" value="1"/>
</dbReference>
<comment type="subcellular location">
    <subcellularLocation>
        <location evidence="1">Cell membrane</location>
        <topology evidence="1">Multi-pass membrane protein</topology>
    </subcellularLocation>
</comment>
<dbReference type="Pfam" id="PF01899">
    <property type="entry name" value="MNHE"/>
    <property type="match status" value="1"/>
</dbReference>
<dbReference type="AlphaFoldDB" id="A0A2W2BB05"/>
<feature type="transmembrane region" description="Helical" evidence="7">
    <location>
        <begin position="12"/>
        <end position="30"/>
    </location>
</feature>
<proteinExistence type="inferred from homology"/>
<dbReference type="PANTHER" id="PTHR34584:SF1">
    <property type="entry name" value="NA(+)_H(+) ANTIPORTER SUBUNIT E1"/>
    <property type="match status" value="1"/>
</dbReference>
<protein>
    <submittedName>
        <fullName evidence="8">Sodium:proton antiporter</fullName>
    </submittedName>
</protein>
<reference evidence="9" key="1">
    <citation type="submission" date="2018-06" db="EMBL/GenBank/DDBJ databases">
        <title>Aestuariibacter litoralis strain KCTC 52945T.</title>
        <authorList>
            <person name="Li X."/>
            <person name="Salam N."/>
            <person name="Li J.-L."/>
            <person name="Chen Y.-M."/>
            <person name="Yang Z.-W."/>
            <person name="Zhang L.-Y."/>
            <person name="Han M.-X."/>
            <person name="Xiao M."/>
            <person name="Li W.-J."/>
        </authorList>
    </citation>
    <scope>NUCLEOTIDE SEQUENCE [LARGE SCALE GENOMIC DNA]</scope>
    <source>
        <strain evidence="9">KCTC 52945</strain>
    </source>
</reference>
<evidence type="ECO:0000256" key="1">
    <source>
        <dbReference type="ARBA" id="ARBA00004651"/>
    </source>
</evidence>
<dbReference type="InterPro" id="IPR002758">
    <property type="entry name" value="Cation_antiport_E"/>
</dbReference>
<evidence type="ECO:0000313" key="9">
    <source>
        <dbReference type="Proteomes" id="UP000248795"/>
    </source>
</evidence>
<sequence length="169" mass="18113">MEGGASKDTRPAVALLLRSAAYFLFWVVLAGTAAKDLAAGLVTAVIAAWLSLQLIPAGEMTLRPGRALSLFARFLWQSVVAGVTVARIVLTPRMPLRPGMVAYRTALPPGNRRFLFMTYASLLPGTLPTRTDETDLIEVHALDCGQPVAELLAEEEARLSAVLAERPSA</sequence>
<evidence type="ECO:0000256" key="2">
    <source>
        <dbReference type="ARBA" id="ARBA00006228"/>
    </source>
</evidence>
<evidence type="ECO:0000256" key="7">
    <source>
        <dbReference type="SAM" id="Phobius"/>
    </source>
</evidence>
<evidence type="ECO:0000256" key="3">
    <source>
        <dbReference type="ARBA" id="ARBA00022475"/>
    </source>
</evidence>
<organism evidence="8 9">
    <name type="scientific">Aestuariivirga litoralis</name>
    <dbReference type="NCBI Taxonomy" id="2650924"/>
    <lineage>
        <taxon>Bacteria</taxon>
        <taxon>Pseudomonadati</taxon>
        <taxon>Pseudomonadota</taxon>
        <taxon>Alphaproteobacteria</taxon>
        <taxon>Hyphomicrobiales</taxon>
        <taxon>Aestuariivirgaceae</taxon>
        <taxon>Aestuariivirga</taxon>
    </lineage>
</organism>
<dbReference type="EMBL" id="QKVK01000003">
    <property type="protein sequence ID" value="PZF77308.1"/>
    <property type="molecule type" value="Genomic_DNA"/>
</dbReference>
<evidence type="ECO:0000256" key="4">
    <source>
        <dbReference type="ARBA" id="ARBA00022692"/>
    </source>
</evidence>
<name>A0A2W2BB05_9HYPH</name>
<evidence type="ECO:0000256" key="5">
    <source>
        <dbReference type="ARBA" id="ARBA00022989"/>
    </source>
</evidence>
<evidence type="ECO:0000256" key="6">
    <source>
        <dbReference type="ARBA" id="ARBA00023136"/>
    </source>
</evidence>
<accession>A0A2W2BB05</accession>
<evidence type="ECO:0000313" key="8">
    <source>
        <dbReference type="EMBL" id="PZF77308.1"/>
    </source>
</evidence>
<keyword evidence="3" id="KW-1003">Cell membrane</keyword>
<gene>
    <name evidence="8" type="ORF">DK847_08280</name>
</gene>
<keyword evidence="6 7" id="KW-0472">Membrane</keyword>
<comment type="caution">
    <text evidence="8">The sequence shown here is derived from an EMBL/GenBank/DDBJ whole genome shotgun (WGS) entry which is preliminary data.</text>
</comment>
<feature type="transmembrane region" description="Helical" evidence="7">
    <location>
        <begin position="67"/>
        <end position="90"/>
    </location>
</feature>
<dbReference type="Proteomes" id="UP000248795">
    <property type="component" value="Unassembled WGS sequence"/>
</dbReference>
<dbReference type="GO" id="GO:0005886">
    <property type="term" value="C:plasma membrane"/>
    <property type="evidence" value="ECO:0007669"/>
    <property type="project" value="UniProtKB-SubCell"/>
</dbReference>
<feature type="transmembrane region" description="Helical" evidence="7">
    <location>
        <begin position="37"/>
        <end position="55"/>
    </location>
</feature>